<feature type="compositionally biased region" description="Basic and acidic residues" evidence="3">
    <location>
        <begin position="544"/>
        <end position="559"/>
    </location>
</feature>
<feature type="compositionally biased region" description="Basic and acidic residues" evidence="3">
    <location>
        <begin position="989"/>
        <end position="1007"/>
    </location>
</feature>
<feature type="region of interest" description="Disordered" evidence="3">
    <location>
        <begin position="525"/>
        <end position="683"/>
    </location>
</feature>
<evidence type="ECO:0000256" key="3">
    <source>
        <dbReference type="SAM" id="MobiDB-lite"/>
    </source>
</evidence>
<organism evidence="4 5">
    <name type="scientific">Mortierella polycephala</name>
    <dbReference type="NCBI Taxonomy" id="41804"/>
    <lineage>
        <taxon>Eukaryota</taxon>
        <taxon>Fungi</taxon>
        <taxon>Fungi incertae sedis</taxon>
        <taxon>Mucoromycota</taxon>
        <taxon>Mortierellomycotina</taxon>
        <taxon>Mortierellomycetes</taxon>
        <taxon>Mortierellales</taxon>
        <taxon>Mortierellaceae</taxon>
        <taxon>Mortierella</taxon>
    </lineage>
</organism>
<sequence length="1333" mass="150728">MVFPVFRPMTVAAATGLVAGSAFTSYTTVYADEGYNRRYDYGERAYDDRRSYRQDDDDYDDGDGDDGFDYRERDSEPRHQQPWKSSSDHHSYQTHISSPQHSLVANEEELLPGLLYVALAGLSGSLVARQRNILVRMFSPLAFATAAGAYFLPDTTHSIIDSIGGSMAIPRQQDLHQHHHHAHARGHLSERNERGAMTGGGTSELTSKAREAWRNAEPLVQNVGESIREGGRQIAQQAEQGWDRGERAVQDTMGDVHDMAPRELKRHRASKPSSSSSYWFHTKGDEMEDEVDEIADRVQGTARDMGRRWSRASDEAEDKVHEMEGRAKGAAKEAKQLWNRQSSEVEDTAREMEGKAKEATKEAKHWWDKHAPEAEQKAKELEDKTRETTKEVKHWWNKQAPEVEEKAKELGEKAKEATQEVKHWWNKHAPEAEDKLYELKDKSIDASKQANEKLHELADKSKDVSNQTSEKLHELKDKSVEVKAWIEDKAHDAEKIAEDVAQKAVDAAKKTKGWVDEKSEAVEKKLEASAHEADEWWKTQAAATEKREREIMEKERSDAESAWYRLQRSERAAVTSPEREQDHDDTLRNKNRWSSRDRPAGMDTDRWSDGQEMGSAKVSSDDRLRNTRPSPSTSGMTYITSDSYMDGILDNRDLDHSTMDESGAARTDKTRFPDKRPSHLDSNIYREDYFDPIHNRETEYWSNGEEMSSASVRDASYYNYPGSFTGSSLGRTSWWSRQIHDNTTREHENNLSKLKDKAESLVWETKQEAERAAHDFATKLAEEETRLENMAAGARARAEAAALHAKAHSEALIRERQAAVERAAKEIEAHYAEERAATEKAAKEAKAKAQAWELEQRSRADLMAKDVQDRVLREKAAAEATAAQLKARADTWAREQKEKAKLAAKEIHDRVLHETAAAEKSAQEAKAALEAKVKEEKIKMERTAQELEEKIRLEKLKEEQGRESLRARAETLAKEQKLKVEKAARELEERLSLEKVEKAAKEAKSKLEAGLQTKKRATEKAQVEARESRNRAEELLAESKRSAERSTKEPAGSVAHEAPKATTSRWSWPWSRSTSGTEVLTERTSSKHTHEGYDSSGQLVEHIAEDIKQTKDDIKGSFEHLKDSALHKTPKSTSTKAATSPAELGRNVEATAIKAEKDVKTRAANEGKNMNDTAKKAYDNVIDAATTISDQRSASHAITHGHVHGGSKDHDGHTLADHIRDDLRQTKDDIQHGVEHLKEAVMGAEHTVEEAAEMAAKKTANEGISWWSYKNKNAERKAQELDGELRTGLNKAGEKIREMDREAAESDADFWLRTEQQRRQNQQPGRRESGRAM</sequence>
<dbReference type="EMBL" id="JAAAJA010000027">
    <property type="protein sequence ID" value="KAG0265769.1"/>
    <property type="molecule type" value="Genomic_DNA"/>
</dbReference>
<feature type="compositionally biased region" description="Basic and acidic residues" evidence="3">
    <location>
        <begin position="649"/>
        <end position="659"/>
    </location>
</feature>
<feature type="region of interest" description="Disordered" evidence="3">
    <location>
        <begin position="989"/>
        <end position="1094"/>
    </location>
</feature>
<feature type="compositionally biased region" description="Basic and acidic residues" evidence="3">
    <location>
        <begin position="1292"/>
        <end position="1318"/>
    </location>
</feature>
<feature type="compositionally biased region" description="Basic and acidic residues" evidence="3">
    <location>
        <begin position="567"/>
        <end position="609"/>
    </location>
</feature>
<proteinExistence type="predicted"/>
<evidence type="ECO:0000313" key="4">
    <source>
        <dbReference type="EMBL" id="KAG0265769.1"/>
    </source>
</evidence>
<feature type="region of interest" description="Disordered" evidence="3">
    <location>
        <begin position="448"/>
        <end position="473"/>
    </location>
</feature>
<keyword evidence="1" id="KW-0496">Mitochondrion</keyword>
<feature type="coiled-coil region" evidence="2">
    <location>
        <begin position="835"/>
        <end position="895"/>
    </location>
</feature>
<comment type="subcellular location">
    <subcellularLocation>
        <location evidence="1">Mitochondrion inner membrane</location>
    </subcellularLocation>
</comment>
<feature type="region of interest" description="Disordered" evidence="3">
    <location>
        <begin position="175"/>
        <end position="203"/>
    </location>
</feature>
<dbReference type="GO" id="GO:0061617">
    <property type="term" value="C:MICOS complex"/>
    <property type="evidence" value="ECO:0007669"/>
    <property type="project" value="UniProtKB-UniRule"/>
</dbReference>
<keyword evidence="1" id="KW-0472">Membrane</keyword>
<feature type="compositionally biased region" description="Basic and acidic residues" evidence="3">
    <location>
        <begin position="1080"/>
        <end position="1093"/>
    </location>
</feature>
<feature type="compositionally biased region" description="Basic and acidic residues" evidence="3">
    <location>
        <begin position="68"/>
        <end position="79"/>
    </location>
</feature>
<comment type="subunit">
    <text evidence="1">Component of the mitochondrial contact site and cristae organizing system (MICOS) complex.</text>
</comment>
<name>A0A9P6QF51_9FUNG</name>
<protein>
    <recommendedName>
        <fullName evidence="1">MICOS complex subunit</fullName>
    </recommendedName>
</protein>
<comment type="function">
    <text evidence="1">Component of the MICOS complex, a large protein complex of the mitochondrial inner membrane that plays crucial roles in the maintenance of crista junctions, inner membrane architecture, and formation of contact sites to the outer membrane.</text>
</comment>
<dbReference type="GO" id="GO:0042407">
    <property type="term" value="P:cristae formation"/>
    <property type="evidence" value="ECO:0007669"/>
    <property type="project" value="InterPro"/>
</dbReference>
<feature type="compositionally biased region" description="Acidic residues" evidence="3">
    <location>
        <begin position="55"/>
        <end position="67"/>
    </location>
</feature>
<keyword evidence="1" id="KW-0999">Mitochondrion inner membrane</keyword>
<feature type="compositionally biased region" description="Basic and acidic residues" evidence="3">
    <location>
        <begin position="304"/>
        <end position="320"/>
    </location>
</feature>
<evidence type="ECO:0000313" key="5">
    <source>
        <dbReference type="Proteomes" id="UP000726737"/>
    </source>
</evidence>
<accession>A0A9P6QF51</accession>
<feature type="region of interest" description="Disordered" evidence="3">
    <location>
        <begin position="49"/>
        <end position="100"/>
    </location>
</feature>
<dbReference type="PANTHER" id="PTHR28268:SF1">
    <property type="entry name" value="MICOS SUBUNIT MIC26"/>
    <property type="match status" value="1"/>
</dbReference>
<feature type="coiled-coil region" evidence="2">
    <location>
        <begin position="744"/>
        <end position="786"/>
    </location>
</feature>
<dbReference type="OrthoDB" id="2399148at2759"/>
<feature type="compositionally biased region" description="Basic and acidic residues" evidence="3">
    <location>
        <begin position="401"/>
        <end position="415"/>
    </location>
</feature>
<evidence type="ECO:0000256" key="1">
    <source>
        <dbReference type="RuleBase" id="RU363021"/>
    </source>
</evidence>
<feature type="compositionally biased region" description="Basic residues" evidence="3">
    <location>
        <begin position="177"/>
        <end position="186"/>
    </location>
</feature>
<feature type="compositionally biased region" description="Basic and acidic residues" evidence="3">
    <location>
        <begin position="525"/>
        <end position="537"/>
    </location>
</feature>
<evidence type="ECO:0000256" key="2">
    <source>
        <dbReference type="SAM" id="Coils"/>
    </source>
</evidence>
<keyword evidence="5" id="KW-1185">Reference proteome</keyword>
<feature type="region of interest" description="Disordered" evidence="3">
    <location>
        <begin position="328"/>
        <end position="415"/>
    </location>
</feature>
<feature type="compositionally biased region" description="Low complexity" evidence="3">
    <location>
        <begin position="1062"/>
        <end position="1075"/>
    </location>
</feature>
<dbReference type="InterPro" id="IPR033181">
    <property type="entry name" value="Mic26_fungi"/>
</dbReference>
<dbReference type="InterPro" id="IPR019166">
    <property type="entry name" value="MIC26/MIC27"/>
</dbReference>
<dbReference type="GO" id="GO:0044284">
    <property type="term" value="C:mitochondrial crista junction"/>
    <property type="evidence" value="ECO:0007669"/>
    <property type="project" value="TreeGrafter"/>
</dbReference>
<feature type="compositionally biased region" description="Basic and acidic residues" evidence="3">
    <location>
        <begin position="1016"/>
        <end position="1048"/>
    </location>
</feature>
<gene>
    <name evidence="4" type="ORF">BG011_004123</name>
</gene>
<dbReference type="PANTHER" id="PTHR28268">
    <property type="entry name" value="MICOS SUBUNIT MIC26"/>
    <property type="match status" value="1"/>
</dbReference>
<feature type="compositionally biased region" description="Basic and acidic residues" evidence="3">
    <location>
        <begin position="448"/>
        <end position="463"/>
    </location>
</feature>
<dbReference type="Proteomes" id="UP000726737">
    <property type="component" value="Unassembled WGS sequence"/>
</dbReference>
<feature type="compositionally biased region" description="Basic and acidic residues" evidence="3">
    <location>
        <begin position="666"/>
        <end position="683"/>
    </location>
</feature>
<comment type="caution">
    <text evidence="4">The sequence shown here is derived from an EMBL/GenBank/DDBJ whole genome shotgun (WGS) entry which is preliminary data.</text>
</comment>
<keyword evidence="2" id="KW-0175">Coiled coil</keyword>
<feature type="compositionally biased region" description="Basic and acidic residues" evidence="3">
    <location>
        <begin position="347"/>
        <end position="394"/>
    </location>
</feature>
<feature type="region of interest" description="Disordered" evidence="3">
    <location>
        <begin position="301"/>
        <end position="320"/>
    </location>
</feature>
<feature type="compositionally biased region" description="Polar residues" evidence="3">
    <location>
        <begin position="627"/>
        <end position="643"/>
    </location>
</feature>
<dbReference type="Pfam" id="PF09769">
    <property type="entry name" value="ApoO"/>
    <property type="match status" value="1"/>
</dbReference>
<feature type="region of interest" description="Disordered" evidence="3">
    <location>
        <begin position="1292"/>
        <end position="1333"/>
    </location>
</feature>
<reference evidence="4" key="1">
    <citation type="journal article" date="2020" name="Fungal Divers.">
        <title>Resolving the Mortierellaceae phylogeny through synthesis of multi-gene phylogenetics and phylogenomics.</title>
        <authorList>
            <person name="Vandepol N."/>
            <person name="Liber J."/>
            <person name="Desiro A."/>
            <person name="Na H."/>
            <person name="Kennedy M."/>
            <person name="Barry K."/>
            <person name="Grigoriev I.V."/>
            <person name="Miller A.N."/>
            <person name="O'Donnell K."/>
            <person name="Stajich J.E."/>
            <person name="Bonito G."/>
        </authorList>
    </citation>
    <scope>NUCLEOTIDE SEQUENCE</scope>
    <source>
        <strain evidence="4">KOD948</strain>
    </source>
</reference>